<feature type="region of interest" description="Disordered" evidence="3">
    <location>
        <begin position="941"/>
        <end position="974"/>
    </location>
</feature>
<evidence type="ECO:0000256" key="3">
    <source>
        <dbReference type="SAM" id="MobiDB-lite"/>
    </source>
</evidence>
<dbReference type="Gene3D" id="3.40.50.11210">
    <property type="entry name" value="Rap/Ran-GAP"/>
    <property type="match status" value="1"/>
</dbReference>
<feature type="region of interest" description="Disordered" evidence="3">
    <location>
        <begin position="1287"/>
        <end position="1306"/>
    </location>
</feature>
<dbReference type="Pfam" id="PF11864">
    <property type="entry name" value="DUF3384"/>
    <property type="match status" value="1"/>
</dbReference>
<feature type="region of interest" description="Disordered" evidence="3">
    <location>
        <begin position="1249"/>
        <end position="1278"/>
    </location>
</feature>
<keyword evidence="6" id="KW-1185">Reference proteome</keyword>
<dbReference type="InterPro" id="IPR027107">
    <property type="entry name" value="Tuberin/Ral-act_asu"/>
</dbReference>
<organism evidence="5 6">
    <name type="scientific">Batillaria attramentaria</name>
    <dbReference type="NCBI Taxonomy" id="370345"/>
    <lineage>
        <taxon>Eukaryota</taxon>
        <taxon>Metazoa</taxon>
        <taxon>Spiralia</taxon>
        <taxon>Lophotrochozoa</taxon>
        <taxon>Mollusca</taxon>
        <taxon>Gastropoda</taxon>
        <taxon>Caenogastropoda</taxon>
        <taxon>Sorbeoconcha</taxon>
        <taxon>Cerithioidea</taxon>
        <taxon>Batillariidae</taxon>
        <taxon>Batillaria</taxon>
    </lineage>
</organism>
<dbReference type="PROSITE" id="PS50077">
    <property type="entry name" value="HEAT_REPEAT"/>
    <property type="match status" value="1"/>
</dbReference>
<gene>
    <name evidence="5" type="ORF">BaRGS_00001091</name>
</gene>
<feature type="repeat" description="HEAT" evidence="2">
    <location>
        <begin position="498"/>
        <end position="536"/>
    </location>
</feature>
<dbReference type="InterPro" id="IPR011989">
    <property type="entry name" value="ARM-like"/>
</dbReference>
<comment type="caution">
    <text evidence="5">The sequence shown here is derived from an EMBL/GenBank/DDBJ whole genome shotgun (WGS) entry which is preliminary data.</text>
</comment>
<dbReference type="Pfam" id="PF02145">
    <property type="entry name" value="Rap_GAP"/>
    <property type="match status" value="1"/>
</dbReference>
<sequence length="1822" mass="203589">MSSRPPPKPEENLKDKFMGLFRRNRPTAQLQVPKPAAKDFIITPQNLKDIGPECPANNRMKNIKELGEVVKQKKLEENAAEALWVAISDLVQPHVEPESRHQALAFLLSLIEGQLKFLGMLRGYFFHVIEKLDIPADLELRLQLFKVLSEDGKNLLDFEDETGPFLLKLMPDALSAGKIQEFLLVLINVIKFNAAYIDEDIMSGFVQQTCMIQNRSRSDEDMKLCHQVVDAVICYSFLPADALQYVVAALCHMVNKPRFCDSSWELMRKLMGTHLGHKTIYTLCCMMQDKKQPADFVMLRGAVFFTGMALWGSRRIACIKHSPSSVLPSFYQVLSFGSPLIAHEVALNVQRLVTKYGKDLTHLTWDTVFNILQKLLHQGENVPDFDPRVSVMVHAILTDIENLHQRGHFLGPTDRIFAIIEMCSSHRPMESVCRLIDYHARDIHPGKDRWIQSLHQLLEKFFRQETRTEVRKKALGVLSFILDLNKHVYEAEMIDKLLIPHFTHIDSDSDVEVRKMAVEILMGMAQGCSRDEFFDLIGIVDKITRKPLIVHMARQLSSEDEGPGHNDEKNLDDVRLAVQRLIDAFQHKLYTAPPSHCERLYELIISHMTAQYAKEYNTSSAANIRKVVMELLLQLRSDSKHRVGLVNRRGMSGSSFSAYVLCTRSETEMPTSPVAGSLSPTSLFAAIDYTPVLELFIKCLKQEVDWPVLITLLNGLPSVLENKTLVFSARGNLVYNLCVQICTMLSNPAQTATGLKLQRTPDNFKQAHLHEALLPVVAALVAYHHVMDKNRQREMVKCLEFGLVTGVAKVCVTSLRICSLEIQDLMMRMLPSVLLSLSKITATISMAIPVLAFLSSIVRLPKLYANFVEEQYMSVYAIAIPYTNPFKFSHYTVSLAHHVISIWYIRCRLPFRKGFAKYIQRGLKNNVTIVFEEKAKEKLSQLNMNSSQRSRSGSEGESYKQKAARTPGSSQEQTLLIDDPMKQFHDELTDANMDLLSRYAFGNMANKYSRSAMTEFLLAGGSHATWIVGNKLITITTSGGGSRDSGSGLCTKCSALLQQTQDERFSLKQDKRRRHKSAILTRSISENVAESALPGLLSGRYHTRDEEPRQTRDDICLGYEQMHEDAAVQTGSSLSSSFDPETLGPILLSWKSQIEEKAIWAADPCPCWCAGWAEVVIRGPSGDVAWVMRTENMPSPFGTHGDPSVPDISLLFSPVTTKSPDTDSVGKLDSGSLKEEEYESVHAEFFGWDSKSSCPSEGERTDSSSQGRDHEQRQDQGAAATLEMAIPSPSGMQKSNSSPSVISSSCDEMSPKEVIASLMKGQSRGHDENVKIRVDSSESRAIAAAGNFEGLEKSKSATEAEMRAVMEQWDVKHQGVEVTTAAGDGVETGELAMESDQECTPKASLDGSHDAGGREYGRSSSKLQAQLREYDLQQHEDVQAAGKTKDPQSSPTKHDAVTRSQEGLAVKFSDRPRFPTSPHTSSGAHPKRGHTISVMTPAEANRQHEEAEVGLRAGGPGKDAVGMVTPSQVFLQLYHTHPLISSSDVPILIPNTQEHERSLRVLDKQLPYEAHRIGVIYVGPGQVRDEKSILGNRYGSGRYMEFVQGLGRMLSLQDVEQNSFYLGGLGSEDGKFTYIWQDESMLVIFHIATLMPNKKSDPNYNCKKMHIGNDFVTIVYNDSGEDFKLGTLSGQFNFVNIVIHPLDHGGNAVTLLAKQDIADILGHTHPKIVSDTNLALLVRQIAVHCNMASFILKHQKQEIEPFASNVLERLRSIKRLRQRVLNELKKNAANIGHNYGRVLNIAAHENPDSPPCVNIEDFTDYV</sequence>
<evidence type="ECO:0000256" key="2">
    <source>
        <dbReference type="PROSITE-ProRule" id="PRU00103"/>
    </source>
</evidence>
<feature type="region of interest" description="Disordered" evidence="3">
    <location>
        <begin position="1213"/>
        <end position="1233"/>
    </location>
</feature>
<dbReference type="FunFam" id="3.40.50.11210:FF:000001">
    <property type="entry name" value="Ral GTPase-activating protein subunit alpha-1 isoform 1"/>
    <property type="match status" value="1"/>
</dbReference>
<dbReference type="InterPro" id="IPR018515">
    <property type="entry name" value="Tuberin-type_domain"/>
</dbReference>
<feature type="region of interest" description="Disordered" evidence="3">
    <location>
        <begin position="1437"/>
        <end position="1490"/>
    </location>
</feature>
<feature type="compositionally biased region" description="Basic and acidic residues" evidence="3">
    <location>
        <begin position="1407"/>
        <end position="1417"/>
    </location>
</feature>
<dbReference type="InterPro" id="IPR016024">
    <property type="entry name" value="ARM-type_fold"/>
</dbReference>
<evidence type="ECO:0000259" key="4">
    <source>
        <dbReference type="PROSITE" id="PS50085"/>
    </source>
</evidence>
<dbReference type="PRINTS" id="PR01431">
    <property type="entry name" value="TUBERIN"/>
</dbReference>
<dbReference type="InterPro" id="IPR000331">
    <property type="entry name" value="Rap/Ran_GAP_dom"/>
</dbReference>
<dbReference type="GO" id="GO:0005096">
    <property type="term" value="F:GTPase activator activity"/>
    <property type="evidence" value="ECO:0007669"/>
    <property type="project" value="UniProtKB-KW"/>
</dbReference>
<feature type="compositionally biased region" description="Low complexity" evidence="3">
    <location>
        <begin position="1295"/>
        <end position="1305"/>
    </location>
</feature>
<feature type="region of interest" description="Disordered" evidence="3">
    <location>
        <begin position="1391"/>
        <end position="1423"/>
    </location>
</feature>
<dbReference type="InterPro" id="IPR003913">
    <property type="entry name" value="Tuberin"/>
</dbReference>
<protein>
    <recommendedName>
        <fullName evidence="4">Rap-GAP domain-containing protein</fullName>
    </recommendedName>
</protein>
<keyword evidence="1" id="KW-0343">GTPase activation</keyword>
<dbReference type="InterPro" id="IPR021133">
    <property type="entry name" value="HEAT_type_2"/>
</dbReference>
<feature type="compositionally biased region" description="Basic and acidic residues" evidence="3">
    <location>
        <begin position="1257"/>
        <end position="1274"/>
    </location>
</feature>
<feature type="domain" description="Rap-GAP" evidence="4">
    <location>
        <begin position="1559"/>
        <end position="1784"/>
    </location>
</feature>
<proteinExistence type="predicted"/>
<evidence type="ECO:0000313" key="5">
    <source>
        <dbReference type="EMBL" id="KAK7507156.1"/>
    </source>
</evidence>
<reference evidence="5 6" key="1">
    <citation type="journal article" date="2023" name="Sci. Data">
        <title>Genome assembly of the Korean intertidal mud-creeper Batillaria attramentaria.</title>
        <authorList>
            <person name="Patra A.K."/>
            <person name="Ho P.T."/>
            <person name="Jun S."/>
            <person name="Lee S.J."/>
            <person name="Kim Y."/>
            <person name="Won Y.J."/>
        </authorList>
    </citation>
    <scope>NUCLEOTIDE SEQUENCE [LARGE SCALE GENOMIC DNA]</scope>
    <source>
        <strain evidence="5">Wonlab-2016</strain>
    </source>
</reference>
<dbReference type="InterPro" id="IPR024584">
    <property type="entry name" value="Tuberin_N"/>
</dbReference>
<name>A0ABD0M6U8_9CAEN</name>
<dbReference type="Proteomes" id="UP001519460">
    <property type="component" value="Unassembled WGS sequence"/>
</dbReference>
<dbReference type="PROSITE" id="PS50085">
    <property type="entry name" value="RAPGAP"/>
    <property type="match status" value="1"/>
</dbReference>
<dbReference type="SUPFAM" id="SSF111347">
    <property type="entry name" value="Rap/Ran-GAP"/>
    <property type="match status" value="1"/>
</dbReference>
<dbReference type="SUPFAM" id="SSF48371">
    <property type="entry name" value="ARM repeat"/>
    <property type="match status" value="1"/>
</dbReference>
<feature type="compositionally biased region" description="Basic and acidic residues" evidence="3">
    <location>
        <begin position="1437"/>
        <end position="1457"/>
    </location>
</feature>
<dbReference type="PANTHER" id="PTHR10063">
    <property type="entry name" value="TUBERIN"/>
    <property type="match status" value="1"/>
</dbReference>
<evidence type="ECO:0000256" key="1">
    <source>
        <dbReference type="ARBA" id="ARBA00022468"/>
    </source>
</evidence>
<dbReference type="EMBL" id="JACVVK020000004">
    <property type="protein sequence ID" value="KAK7507156.1"/>
    <property type="molecule type" value="Genomic_DNA"/>
</dbReference>
<feature type="compositionally biased region" description="Basic and acidic residues" evidence="3">
    <location>
        <begin position="1220"/>
        <end position="1233"/>
    </location>
</feature>
<dbReference type="Pfam" id="PF03542">
    <property type="entry name" value="Tuberin"/>
    <property type="match status" value="1"/>
</dbReference>
<dbReference type="PANTHER" id="PTHR10063:SF0">
    <property type="entry name" value="TUBERIN"/>
    <property type="match status" value="1"/>
</dbReference>
<dbReference type="InterPro" id="IPR035974">
    <property type="entry name" value="Rap/Ran-GAP_sf"/>
</dbReference>
<dbReference type="Gene3D" id="1.25.10.10">
    <property type="entry name" value="Leucine-rich Repeat Variant"/>
    <property type="match status" value="1"/>
</dbReference>
<accession>A0ABD0M6U8</accession>
<evidence type="ECO:0000313" key="6">
    <source>
        <dbReference type="Proteomes" id="UP001519460"/>
    </source>
</evidence>